<evidence type="ECO:0000256" key="6">
    <source>
        <dbReference type="ARBA" id="ARBA00022729"/>
    </source>
</evidence>
<evidence type="ECO:0000256" key="4">
    <source>
        <dbReference type="ARBA" id="ARBA00022496"/>
    </source>
</evidence>
<keyword evidence="3 12" id="KW-1134">Transmembrane beta strand</keyword>
<dbReference type="SUPFAM" id="SSF56935">
    <property type="entry name" value="Porins"/>
    <property type="match status" value="1"/>
</dbReference>
<dbReference type="Pfam" id="PF07715">
    <property type="entry name" value="Plug"/>
    <property type="match status" value="1"/>
</dbReference>
<keyword evidence="18" id="KW-0675">Receptor</keyword>
<dbReference type="RefSeq" id="WP_167679240.1">
    <property type="nucleotide sequence ID" value="NZ_CP050313.1"/>
</dbReference>
<keyword evidence="19" id="KW-1185">Reference proteome</keyword>
<keyword evidence="7" id="KW-0408">Iron</keyword>
<feature type="domain" description="TonB-dependent receptor-like beta-barrel" evidence="16">
    <location>
        <begin position="220"/>
        <end position="630"/>
    </location>
</feature>
<evidence type="ECO:0000256" key="1">
    <source>
        <dbReference type="ARBA" id="ARBA00004571"/>
    </source>
</evidence>
<evidence type="ECO:0000256" key="10">
    <source>
        <dbReference type="ARBA" id="ARBA00023136"/>
    </source>
</evidence>
<evidence type="ECO:0000313" key="18">
    <source>
        <dbReference type="EMBL" id="QIR15454.1"/>
    </source>
</evidence>
<keyword evidence="10 12" id="KW-0472">Membrane</keyword>
<keyword evidence="5 12" id="KW-0812">Transmembrane</keyword>
<dbReference type="CDD" id="cd01347">
    <property type="entry name" value="ligand_gated_channel"/>
    <property type="match status" value="1"/>
</dbReference>
<name>A0A6G9QLJ0_9GAMM</name>
<evidence type="ECO:0000256" key="7">
    <source>
        <dbReference type="ARBA" id="ARBA00023004"/>
    </source>
</evidence>
<comment type="subcellular location">
    <subcellularLocation>
        <location evidence="1 12">Cell outer membrane</location>
        <topology evidence="1 12">Multi-pass membrane protein</topology>
    </subcellularLocation>
</comment>
<dbReference type="InterPro" id="IPR012910">
    <property type="entry name" value="Plug_dom"/>
</dbReference>
<gene>
    <name evidence="18" type="ORF">HBH39_13875</name>
</gene>
<dbReference type="PROSITE" id="PS01156">
    <property type="entry name" value="TONB_DEPENDENT_REC_2"/>
    <property type="match status" value="1"/>
</dbReference>
<keyword evidence="4" id="KW-0410">Iron transport</keyword>
<protein>
    <submittedName>
        <fullName evidence="18">TonB-dependent receptor</fullName>
    </submittedName>
</protein>
<reference evidence="18 19" key="1">
    <citation type="submission" date="2020-03" db="EMBL/GenBank/DDBJ databases">
        <title>Complete genome sequence of Shewanella sp.</title>
        <authorList>
            <person name="Kim Y.-S."/>
            <person name="Kim S.-J."/>
            <person name="Jung H.-K."/>
            <person name="Kim K.-H."/>
        </authorList>
    </citation>
    <scope>NUCLEOTIDE SEQUENCE [LARGE SCALE GENOMIC DNA]</scope>
    <source>
        <strain evidence="18 19">PN3F2</strain>
    </source>
</reference>
<evidence type="ECO:0000256" key="8">
    <source>
        <dbReference type="ARBA" id="ARBA00023065"/>
    </source>
</evidence>
<evidence type="ECO:0000256" key="13">
    <source>
        <dbReference type="PROSITE-ProRule" id="PRU10144"/>
    </source>
</evidence>
<dbReference type="Pfam" id="PF00593">
    <property type="entry name" value="TonB_dep_Rec_b-barrel"/>
    <property type="match status" value="1"/>
</dbReference>
<keyword evidence="6 15" id="KW-0732">Signal</keyword>
<sequence length="664" mass="72508">MGIKPTKLALSLSAIFGLTSLSSFAFAADLDSKATSKQAVIDSSSVDETLVVIGRSPNNPLNIAANVNVIDAGDIQMSGASNLGDLLRGQSGIQISDNNTGPVFSMRGFSASQAASNTLILLDGRRLNNIDIAAPSVSAISVSQIERVEILSGSSGVLYGDQAVGGVINIITKAPTDIGGGLQLATGSFNMLEAKGDMSGAINEAWHYYLAASYNESDNYRDENDSQTSSVLGRVQYQADKQDFFIETSYYDNDRQTPGSLSGTELADDPRQANPWNIGDYIHEITSAVRSGYFYQLNNNWNTGLDVSYSDSATKSIQWGGYGRNDRTLLSVSPKAIAKYVVDNGELNIVGGIDYHLGESEFSWGRSNQQTQTSAYVQATVPLTQSLSYVVGGRYAQADDDLVDGDAYPNGVDLEQDAHAFEFGLNYRHSSGHRVYVRADENFRFAKVDEQAYTSPGVIGLKPQTGRSYEAGWDFINAIHQLTVNVYRLDLEDEIIWDPSAQKPDGGQFDGANVNAEASRRYGVSTQYDMQVSSDLVFGISYDYIDAEFTNGVNQGKALSWVAKHNGRGYVSYDINDHWQVFAEGAYTGERFIEGDNANLDPKLDSYVLTNIAINYTRNHWSASLRADNLLDEDYVSAGYYSIWGSGYYPGEGRNLRLSTSYRF</sequence>
<evidence type="ECO:0000256" key="15">
    <source>
        <dbReference type="SAM" id="SignalP"/>
    </source>
</evidence>
<proteinExistence type="inferred from homology"/>
<keyword evidence="2 12" id="KW-0813">Transport</keyword>
<dbReference type="InterPro" id="IPR010917">
    <property type="entry name" value="TonB_rcpt_CS"/>
</dbReference>
<accession>A0A6G9QLJ0</accession>
<dbReference type="EMBL" id="CP050313">
    <property type="protein sequence ID" value="QIR15454.1"/>
    <property type="molecule type" value="Genomic_DNA"/>
</dbReference>
<dbReference type="Gene3D" id="2.40.170.20">
    <property type="entry name" value="TonB-dependent receptor, beta-barrel domain"/>
    <property type="match status" value="1"/>
</dbReference>
<dbReference type="InterPro" id="IPR036942">
    <property type="entry name" value="Beta-barrel_TonB_sf"/>
</dbReference>
<evidence type="ECO:0000259" key="16">
    <source>
        <dbReference type="Pfam" id="PF00593"/>
    </source>
</evidence>
<evidence type="ECO:0000256" key="3">
    <source>
        <dbReference type="ARBA" id="ARBA00022452"/>
    </source>
</evidence>
<dbReference type="InterPro" id="IPR037066">
    <property type="entry name" value="Plug_dom_sf"/>
</dbReference>
<dbReference type="Gene3D" id="2.170.130.10">
    <property type="entry name" value="TonB-dependent receptor, plug domain"/>
    <property type="match status" value="1"/>
</dbReference>
<feature type="domain" description="TonB-dependent receptor plug" evidence="17">
    <location>
        <begin position="62"/>
        <end position="167"/>
    </location>
</feature>
<dbReference type="PANTHER" id="PTHR32552:SF68">
    <property type="entry name" value="FERRICHROME OUTER MEMBRANE TRANSPORTER_PHAGE RECEPTOR"/>
    <property type="match status" value="1"/>
</dbReference>
<evidence type="ECO:0000256" key="2">
    <source>
        <dbReference type="ARBA" id="ARBA00022448"/>
    </source>
</evidence>
<organism evidence="18 19">
    <name type="scientific">Shewanella aestuarii</name>
    <dbReference type="NCBI Taxonomy" id="1028752"/>
    <lineage>
        <taxon>Bacteria</taxon>
        <taxon>Pseudomonadati</taxon>
        <taxon>Pseudomonadota</taxon>
        <taxon>Gammaproteobacteria</taxon>
        <taxon>Alteromonadales</taxon>
        <taxon>Shewanellaceae</taxon>
        <taxon>Shewanella</taxon>
    </lineage>
</organism>
<comment type="similarity">
    <text evidence="12 14">Belongs to the TonB-dependent receptor family.</text>
</comment>
<evidence type="ECO:0000256" key="12">
    <source>
        <dbReference type="PROSITE-ProRule" id="PRU01360"/>
    </source>
</evidence>
<evidence type="ECO:0000256" key="14">
    <source>
        <dbReference type="RuleBase" id="RU003357"/>
    </source>
</evidence>
<evidence type="ECO:0000259" key="17">
    <source>
        <dbReference type="Pfam" id="PF07715"/>
    </source>
</evidence>
<dbReference type="InterPro" id="IPR039426">
    <property type="entry name" value="TonB-dep_rcpt-like"/>
</dbReference>
<feature type="short sequence motif" description="TonB C-terminal box" evidence="13">
    <location>
        <begin position="647"/>
        <end position="664"/>
    </location>
</feature>
<dbReference type="Proteomes" id="UP000502608">
    <property type="component" value="Chromosome"/>
</dbReference>
<dbReference type="PROSITE" id="PS52016">
    <property type="entry name" value="TONB_DEPENDENT_REC_3"/>
    <property type="match status" value="1"/>
</dbReference>
<feature type="signal peptide" evidence="15">
    <location>
        <begin position="1"/>
        <end position="27"/>
    </location>
</feature>
<evidence type="ECO:0000256" key="11">
    <source>
        <dbReference type="ARBA" id="ARBA00023237"/>
    </source>
</evidence>
<dbReference type="KEGG" id="saes:HBH39_13875"/>
<evidence type="ECO:0000256" key="5">
    <source>
        <dbReference type="ARBA" id="ARBA00022692"/>
    </source>
</evidence>
<evidence type="ECO:0000256" key="9">
    <source>
        <dbReference type="ARBA" id="ARBA00023077"/>
    </source>
</evidence>
<dbReference type="GO" id="GO:0015344">
    <property type="term" value="F:siderophore uptake transmembrane transporter activity"/>
    <property type="evidence" value="ECO:0007669"/>
    <property type="project" value="TreeGrafter"/>
</dbReference>
<dbReference type="GO" id="GO:0009279">
    <property type="term" value="C:cell outer membrane"/>
    <property type="evidence" value="ECO:0007669"/>
    <property type="project" value="UniProtKB-SubCell"/>
</dbReference>
<keyword evidence="8" id="KW-0406">Ion transport</keyword>
<evidence type="ECO:0000313" key="19">
    <source>
        <dbReference type="Proteomes" id="UP000502608"/>
    </source>
</evidence>
<keyword evidence="11 12" id="KW-0998">Cell outer membrane</keyword>
<dbReference type="PANTHER" id="PTHR32552">
    <property type="entry name" value="FERRICHROME IRON RECEPTOR-RELATED"/>
    <property type="match status" value="1"/>
</dbReference>
<dbReference type="AlphaFoldDB" id="A0A6G9QLJ0"/>
<dbReference type="InterPro" id="IPR000531">
    <property type="entry name" value="Beta-barrel_TonB"/>
</dbReference>
<feature type="chain" id="PRO_5026129749" evidence="15">
    <location>
        <begin position="28"/>
        <end position="664"/>
    </location>
</feature>
<keyword evidence="9 14" id="KW-0798">TonB box</keyword>